<sequence length="142" mass="15563">MQITLEYWNTLANQTILISSLLSGFSITVVANLLVSDKKDKLTNKILKSATLSAGCFLVTVFAMIQISMITTPGGYIKNVVAKDFLIPRIIGMLTFMIGLFSLTAMISLSGWTKSKKIGIFTTAVGILTLLLIFMTMIRISF</sequence>
<feature type="transmembrane region" description="Helical" evidence="1">
    <location>
        <begin position="118"/>
        <end position="140"/>
    </location>
</feature>
<dbReference type="OrthoDB" id="1163149at2"/>
<feature type="transmembrane region" description="Helical" evidence="1">
    <location>
        <begin position="47"/>
        <end position="70"/>
    </location>
</feature>
<dbReference type="eggNOG" id="ENOG5032UMI">
    <property type="taxonomic scope" value="Bacteria"/>
</dbReference>
<dbReference type="STRING" id="1317122.ATO12_16350"/>
<dbReference type="AlphaFoldDB" id="A0A023BU17"/>
<name>A0A023BU17_9FLAO</name>
<dbReference type="EMBL" id="AQRA01000005">
    <property type="protein sequence ID" value="EZH73507.1"/>
    <property type="molecule type" value="Genomic_DNA"/>
</dbReference>
<reference evidence="2 3" key="1">
    <citation type="submission" date="2014-04" db="EMBL/GenBank/DDBJ databases">
        <title>Aquimarina sp. 22II-S11-z7 Genome Sequencing.</title>
        <authorList>
            <person name="Lai Q."/>
        </authorList>
    </citation>
    <scope>NUCLEOTIDE SEQUENCE [LARGE SCALE GENOMIC DNA]</scope>
    <source>
        <strain evidence="2 3">22II-S11-z7</strain>
    </source>
</reference>
<proteinExistence type="predicted"/>
<dbReference type="Proteomes" id="UP000023541">
    <property type="component" value="Unassembled WGS sequence"/>
</dbReference>
<organism evidence="2 3">
    <name type="scientific">Aquimarina atlantica</name>
    <dbReference type="NCBI Taxonomy" id="1317122"/>
    <lineage>
        <taxon>Bacteria</taxon>
        <taxon>Pseudomonadati</taxon>
        <taxon>Bacteroidota</taxon>
        <taxon>Flavobacteriia</taxon>
        <taxon>Flavobacteriales</taxon>
        <taxon>Flavobacteriaceae</taxon>
        <taxon>Aquimarina</taxon>
    </lineage>
</organism>
<keyword evidence="1" id="KW-0812">Transmembrane</keyword>
<keyword evidence="3" id="KW-1185">Reference proteome</keyword>
<accession>A0A023BU17</accession>
<protein>
    <submittedName>
        <fullName evidence="2">Uncharacterized protein</fullName>
    </submittedName>
</protein>
<dbReference type="RefSeq" id="WP_034242202.1">
    <property type="nucleotide sequence ID" value="NZ_AQRA01000005.1"/>
</dbReference>
<feature type="transmembrane region" description="Helical" evidence="1">
    <location>
        <begin position="90"/>
        <end position="111"/>
    </location>
</feature>
<evidence type="ECO:0000313" key="2">
    <source>
        <dbReference type="EMBL" id="EZH73507.1"/>
    </source>
</evidence>
<keyword evidence="1" id="KW-0472">Membrane</keyword>
<feature type="transmembrane region" description="Helical" evidence="1">
    <location>
        <begin position="16"/>
        <end position="35"/>
    </location>
</feature>
<evidence type="ECO:0000313" key="3">
    <source>
        <dbReference type="Proteomes" id="UP000023541"/>
    </source>
</evidence>
<evidence type="ECO:0000256" key="1">
    <source>
        <dbReference type="SAM" id="Phobius"/>
    </source>
</evidence>
<gene>
    <name evidence="2" type="ORF">ATO12_16350</name>
</gene>
<comment type="caution">
    <text evidence="2">The sequence shown here is derived from an EMBL/GenBank/DDBJ whole genome shotgun (WGS) entry which is preliminary data.</text>
</comment>
<keyword evidence="1" id="KW-1133">Transmembrane helix</keyword>